<evidence type="ECO:0000313" key="2">
    <source>
        <dbReference type="EMBL" id="KAA0147545.1"/>
    </source>
</evidence>
<dbReference type="EMBL" id="VLTM01000005">
    <property type="protein sequence ID" value="KAA0167491.1"/>
    <property type="molecule type" value="Genomic_DNA"/>
</dbReference>
<feature type="region of interest" description="Disordered" evidence="1">
    <location>
        <begin position="41"/>
        <end position="94"/>
    </location>
</feature>
<evidence type="ECO:0000313" key="3">
    <source>
        <dbReference type="EMBL" id="KAA0167491.1"/>
    </source>
</evidence>
<accession>A0A5A8E5T3</accession>
<sequence>MRGQRSEDQWLRQPDKAMDVRRYSSADRDVWQHDDLRRWYDTSAGSEPPSLGTLGSVGTGRSESGTLASAGARSVMGSVSAPDLPPRPAAHPAWWHATPEAQTVTSLLQSGYFVES</sequence>
<evidence type="ECO:0000313" key="6">
    <source>
        <dbReference type="Proteomes" id="UP000322899"/>
    </source>
</evidence>
<dbReference type="AlphaFoldDB" id="A0A5A8E5T3"/>
<dbReference type="EMBL" id="VLTL01000001">
    <property type="protein sequence ID" value="KAA0172404.1"/>
    <property type="molecule type" value="Genomic_DNA"/>
</dbReference>
<dbReference type="Proteomes" id="UP000325113">
    <property type="component" value="Unassembled WGS sequence"/>
</dbReference>
<evidence type="ECO:0000313" key="7">
    <source>
        <dbReference type="Proteomes" id="UP000323011"/>
    </source>
</evidence>
<evidence type="ECO:0000313" key="4">
    <source>
        <dbReference type="EMBL" id="KAA0172404.1"/>
    </source>
</evidence>
<protein>
    <submittedName>
        <fullName evidence="4">Uncharacterized protein</fullName>
    </submittedName>
</protein>
<evidence type="ECO:0000256" key="1">
    <source>
        <dbReference type="SAM" id="MobiDB-lite"/>
    </source>
</evidence>
<dbReference type="EMBL" id="VLTN01000065">
    <property type="protein sequence ID" value="KAA0147545.1"/>
    <property type="molecule type" value="Genomic_DNA"/>
</dbReference>
<dbReference type="Proteomes" id="UP000324907">
    <property type="component" value="Unassembled WGS sequence"/>
</dbReference>
<reference evidence="6 7" key="1">
    <citation type="submission" date="2019-07" db="EMBL/GenBank/DDBJ databases">
        <title>Genomes of Cafeteria roenbergensis.</title>
        <authorList>
            <person name="Fischer M.G."/>
            <person name="Hackl T."/>
            <person name="Roman M."/>
        </authorList>
    </citation>
    <scope>NUCLEOTIDE SEQUENCE [LARGE SCALE GENOMIC DNA]</scope>
    <source>
        <strain evidence="2 7">BVI</strain>
        <strain evidence="3 9">Cflag</strain>
        <strain evidence="5 6">E4-10P</strain>
        <strain evidence="4 8">RCC970-E3</strain>
    </source>
</reference>
<gene>
    <name evidence="5" type="ORF">FNF27_02415</name>
    <name evidence="4" type="ORF">FNF28_00087</name>
    <name evidence="2" type="ORF">FNF29_07290</name>
    <name evidence="3" type="ORF">FNF31_00930</name>
</gene>
<evidence type="ECO:0000313" key="5">
    <source>
        <dbReference type="EMBL" id="KAA0176023.1"/>
    </source>
</evidence>
<dbReference type="Proteomes" id="UP000322899">
    <property type="component" value="Unassembled WGS sequence"/>
</dbReference>
<organism evidence="4 8">
    <name type="scientific">Cafeteria roenbergensis</name>
    <name type="common">Marine flagellate</name>
    <dbReference type="NCBI Taxonomy" id="33653"/>
    <lineage>
        <taxon>Eukaryota</taxon>
        <taxon>Sar</taxon>
        <taxon>Stramenopiles</taxon>
        <taxon>Bigyra</taxon>
        <taxon>Opalozoa</taxon>
        <taxon>Bicosoecida</taxon>
        <taxon>Cafeteriaceae</taxon>
        <taxon>Cafeteria</taxon>
    </lineage>
</organism>
<proteinExistence type="predicted"/>
<dbReference type="EMBL" id="VLTO01000010">
    <property type="protein sequence ID" value="KAA0176023.1"/>
    <property type="molecule type" value="Genomic_DNA"/>
</dbReference>
<keyword evidence="7" id="KW-1185">Reference proteome</keyword>
<evidence type="ECO:0000313" key="8">
    <source>
        <dbReference type="Proteomes" id="UP000324907"/>
    </source>
</evidence>
<evidence type="ECO:0000313" key="9">
    <source>
        <dbReference type="Proteomes" id="UP000325113"/>
    </source>
</evidence>
<name>A0A5A8E5T3_CAFRO</name>
<comment type="caution">
    <text evidence="4">The sequence shown here is derived from an EMBL/GenBank/DDBJ whole genome shotgun (WGS) entry which is preliminary data.</text>
</comment>
<dbReference type="Proteomes" id="UP000323011">
    <property type="component" value="Unassembled WGS sequence"/>
</dbReference>